<proteinExistence type="predicted"/>
<protein>
    <submittedName>
        <fullName evidence="1">Uncharacterized protein</fullName>
    </submittedName>
</protein>
<keyword evidence="2" id="KW-1185">Reference proteome</keyword>
<name>A0A2L2T4P7_9HYPO</name>
<dbReference type="Proteomes" id="UP000245910">
    <property type="component" value="Chromosome IIII"/>
</dbReference>
<dbReference type="EMBL" id="LN649232">
    <property type="protein sequence ID" value="CEI38828.1"/>
    <property type="molecule type" value="Genomic_DNA"/>
</dbReference>
<evidence type="ECO:0000313" key="2">
    <source>
        <dbReference type="Proteomes" id="UP000245910"/>
    </source>
</evidence>
<reference evidence="2" key="1">
    <citation type="submission" date="2014-10" db="EMBL/GenBank/DDBJ databases">
        <authorList>
            <person name="King R."/>
        </authorList>
    </citation>
    <scope>NUCLEOTIDE SEQUENCE [LARGE SCALE GENOMIC DNA]</scope>
    <source>
        <strain evidence="2">A3/5</strain>
    </source>
</reference>
<accession>A0A2L2T4P7</accession>
<evidence type="ECO:0000313" key="1">
    <source>
        <dbReference type="EMBL" id="CEI38828.1"/>
    </source>
</evidence>
<sequence length="77" mass="8038">MRVLLGPFSYGTRATLPCQSSPTNRHRKGACQRFSVAASSSAAGYSTVLAEYLHVGLVLPATSGPLLVVRLPPVPGT</sequence>
<dbReference type="AlphaFoldDB" id="A0A2L2T4P7"/>
<organism evidence="1 2">
    <name type="scientific">Fusarium venenatum</name>
    <dbReference type="NCBI Taxonomy" id="56646"/>
    <lineage>
        <taxon>Eukaryota</taxon>
        <taxon>Fungi</taxon>
        <taxon>Dikarya</taxon>
        <taxon>Ascomycota</taxon>
        <taxon>Pezizomycotina</taxon>
        <taxon>Sordariomycetes</taxon>
        <taxon>Hypocreomycetidae</taxon>
        <taxon>Hypocreales</taxon>
        <taxon>Nectriaceae</taxon>
        <taxon>Fusarium</taxon>
    </lineage>
</organism>